<evidence type="ECO:0000313" key="3">
    <source>
        <dbReference type="Proteomes" id="UP000034078"/>
    </source>
</evidence>
<evidence type="ECO:0008006" key="4">
    <source>
        <dbReference type="Google" id="ProtNLM"/>
    </source>
</evidence>
<organism evidence="2 3">
    <name type="scientific">Candidatus Collierbacteria bacterium GW2011_GWB2_45_17</name>
    <dbReference type="NCBI Taxonomy" id="1618388"/>
    <lineage>
        <taxon>Bacteria</taxon>
        <taxon>Candidatus Collieribacteriota</taxon>
    </lineage>
</organism>
<keyword evidence="1" id="KW-0812">Transmembrane</keyword>
<protein>
    <recommendedName>
        <fullName evidence="4">Integral membrane protein</fullName>
    </recommendedName>
</protein>
<keyword evidence="1" id="KW-1133">Transmembrane helix</keyword>
<accession>A0A837IQ85</accession>
<proteinExistence type="predicted"/>
<sequence>MDTVSISTLPNPATGIPLTTNISGLLTKGGVNLLNLVFILAGLFFFVNLILAGWDFMLSSGDAKKVAAASVRITNGFIGIIMTLTAFVVVRIITTMLGLGTIV</sequence>
<gene>
    <name evidence="2" type="ORF">UX01_C0002G0014</name>
</gene>
<feature type="transmembrane region" description="Helical" evidence="1">
    <location>
        <begin position="33"/>
        <end position="56"/>
    </location>
</feature>
<evidence type="ECO:0000256" key="1">
    <source>
        <dbReference type="SAM" id="Phobius"/>
    </source>
</evidence>
<keyword evidence="1" id="KW-0472">Membrane</keyword>
<name>A0A837IQ85_9BACT</name>
<reference evidence="2 3" key="1">
    <citation type="journal article" date="2015" name="Nature">
        <title>rRNA introns, odd ribosomes, and small enigmatic genomes across a large radiation of phyla.</title>
        <authorList>
            <person name="Brown C.T."/>
            <person name="Hug L.A."/>
            <person name="Thomas B.C."/>
            <person name="Sharon I."/>
            <person name="Castelle C.J."/>
            <person name="Singh A."/>
            <person name="Wilkins M.J."/>
            <person name="Williams K.H."/>
            <person name="Banfield J.F."/>
        </authorList>
    </citation>
    <scope>NUCLEOTIDE SEQUENCE [LARGE SCALE GENOMIC DNA]</scope>
</reference>
<dbReference type="Proteomes" id="UP000034078">
    <property type="component" value="Unassembled WGS sequence"/>
</dbReference>
<feature type="transmembrane region" description="Helical" evidence="1">
    <location>
        <begin position="77"/>
        <end position="102"/>
    </location>
</feature>
<evidence type="ECO:0000313" key="2">
    <source>
        <dbReference type="EMBL" id="KKU01048.1"/>
    </source>
</evidence>
<dbReference type="AlphaFoldDB" id="A0A837IQ85"/>
<dbReference type="EMBL" id="LCKO01000002">
    <property type="protein sequence ID" value="KKU01048.1"/>
    <property type="molecule type" value="Genomic_DNA"/>
</dbReference>
<comment type="caution">
    <text evidence="2">The sequence shown here is derived from an EMBL/GenBank/DDBJ whole genome shotgun (WGS) entry which is preliminary data.</text>
</comment>